<name>A0ABV6Z2R2_UNCC1</name>
<dbReference type="Proteomes" id="UP001594351">
    <property type="component" value="Unassembled WGS sequence"/>
</dbReference>
<protein>
    <submittedName>
        <fullName evidence="1">Esterase/lipase family protein</fullName>
    </submittedName>
</protein>
<organism evidence="1 2">
    <name type="scientific">candidate division CSSED10-310 bacterium</name>
    <dbReference type="NCBI Taxonomy" id="2855610"/>
    <lineage>
        <taxon>Bacteria</taxon>
        <taxon>Bacteria division CSSED10-310</taxon>
    </lineage>
</organism>
<dbReference type="InterPro" id="IPR029058">
    <property type="entry name" value="AB_hydrolase_fold"/>
</dbReference>
<reference evidence="1 2" key="1">
    <citation type="submission" date="2024-09" db="EMBL/GenBank/DDBJ databases">
        <title>Laminarin stimulates single cell rates of sulfate reduction while oxygen inhibits transcriptomic activity in coastal marine sediment.</title>
        <authorList>
            <person name="Lindsay M."/>
            <person name="Orcutt B."/>
            <person name="Emerson D."/>
            <person name="Stepanauskas R."/>
            <person name="D'Angelo T."/>
        </authorList>
    </citation>
    <scope>NUCLEOTIDE SEQUENCE [LARGE SCALE GENOMIC DNA]</scope>
    <source>
        <strain evidence="1">SAG AM-311-K15</strain>
    </source>
</reference>
<evidence type="ECO:0000313" key="2">
    <source>
        <dbReference type="Proteomes" id="UP001594351"/>
    </source>
</evidence>
<dbReference type="Gene3D" id="3.40.50.1820">
    <property type="entry name" value="alpha/beta hydrolase"/>
    <property type="match status" value="1"/>
</dbReference>
<sequence length="384" mass="43127">MKHAIFLVPGFLGFKQIGGLYYFHGVREILKELLPQNNVEAEVFRVKTRPTASIRKRAEALMQTIIDEGGLEAENITLIGHSTGGLDARLIATPHVFFKEIKREKAVMDRLKNVITVSTPHYGTPLAQFFTSAQGRNALNILSSMSVSLPGRIVLTGASRLIALVAVIDDYFGQKDTGLDFLVKHLLEEITLNKDAAFWQFLHDISEDAGALFQLTPEVMDLFNAVVMDNESVHYASIINSAPPPSWVYGFQEFKSIYSPISMGLFTVIYALTRRPPKQYPYPKPDENLARRIDQNLGFKHTDRSNDGVVPLLSQIWGDVIHVTLGDHLDVVGQFEAAGGNPKYATWLTSGSKFNEKRFRELWKAVAFAIKKSEEDEQKVKIYR</sequence>
<evidence type="ECO:0000313" key="1">
    <source>
        <dbReference type="EMBL" id="MFC1852723.1"/>
    </source>
</evidence>
<comment type="caution">
    <text evidence="1">The sequence shown here is derived from an EMBL/GenBank/DDBJ whole genome shotgun (WGS) entry which is preliminary data.</text>
</comment>
<accession>A0ABV6Z2R2</accession>
<dbReference type="SUPFAM" id="SSF53474">
    <property type="entry name" value="alpha/beta-Hydrolases"/>
    <property type="match status" value="1"/>
</dbReference>
<proteinExistence type="predicted"/>
<keyword evidence="2" id="KW-1185">Reference proteome</keyword>
<gene>
    <name evidence="1" type="ORF">ACFL27_21200</name>
</gene>
<dbReference type="EMBL" id="JBHPBY010000356">
    <property type="protein sequence ID" value="MFC1852723.1"/>
    <property type="molecule type" value="Genomic_DNA"/>
</dbReference>